<comment type="caution">
    <text evidence="2">The sequence shown here is derived from an EMBL/GenBank/DDBJ whole genome shotgun (WGS) entry which is preliminary data.</text>
</comment>
<keyword evidence="1" id="KW-0472">Membrane</keyword>
<sequence length="51" mass="5272">MITLGIVLLIVGFLTGVQVIWILGIAAVVVGAVFVIAGKTGHAIGGRSHWF</sequence>
<gene>
    <name evidence="2" type="ORF">FHU35_12450</name>
</gene>
<dbReference type="RefSeq" id="WP_186459378.1">
    <property type="nucleotide sequence ID" value="NZ_VIWX01000002.1"/>
</dbReference>
<keyword evidence="3" id="KW-1185">Reference proteome</keyword>
<keyword evidence="1" id="KW-1133">Transmembrane helix</keyword>
<protein>
    <submittedName>
        <fullName evidence="2">Uncharacterized protein</fullName>
    </submittedName>
</protein>
<proteinExistence type="predicted"/>
<evidence type="ECO:0000256" key="1">
    <source>
        <dbReference type="SAM" id="Phobius"/>
    </source>
</evidence>
<feature type="transmembrane region" description="Helical" evidence="1">
    <location>
        <begin position="6"/>
        <end position="37"/>
    </location>
</feature>
<dbReference type="AlphaFoldDB" id="A0A561U7X8"/>
<dbReference type="Proteomes" id="UP000316184">
    <property type="component" value="Unassembled WGS sequence"/>
</dbReference>
<organism evidence="2 3">
    <name type="scientific">Saccharopolyspora dendranthemae</name>
    <dbReference type="NCBI Taxonomy" id="1181886"/>
    <lineage>
        <taxon>Bacteria</taxon>
        <taxon>Bacillati</taxon>
        <taxon>Actinomycetota</taxon>
        <taxon>Actinomycetes</taxon>
        <taxon>Pseudonocardiales</taxon>
        <taxon>Pseudonocardiaceae</taxon>
        <taxon>Saccharopolyspora</taxon>
    </lineage>
</organism>
<name>A0A561U7X8_9PSEU</name>
<dbReference type="EMBL" id="VIWX01000002">
    <property type="protein sequence ID" value="TWF95455.1"/>
    <property type="molecule type" value="Genomic_DNA"/>
</dbReference>
<accession>A0A561U7X8</accession>
<keyword evidence="1" id="KW-0812">Transmembrane</keyword>
<evidence type="ECO:0000313" key="2">
    <source>
        <dbReference type="EMBL" id="TWF95455.1"/>
    </source>
</evidence>
<evidence type="ECO:0000313" key="3">
    <source>
        <dbReference type="Proteomes" id="UP000316184"/>
    </source>
</evidence>
<reference evidence="2 3" key="1">
    <citation type="submission" date="2019-06" db="EMBL/GenBank/DDBJ databases">
        <title>Sequencing the genomes of 1000 actinobacteria strains.</title>
        <authorList>
            <person name="Klenk H.-P."/>
        </authorList>
    </citation>
    <scope>NUCLEOTIDE SEQUENCE [LARGE SCALE GENOMIC DNA]</scope>
    <source>
        <strain evidence="2 3">DSM 46699</strain>
    </source>
</reference>